<dbReference type="Gene3D" id="3.40.50.720">
    <property type="entry name" value="NAD(P)-binding Rossmann-like Domain"/>
    <property type="match status" value="1"/>
</dbReference>
<dbReference type="CDD" id="cd05233">
    <property type="entry name" value="SDR_c"/>
    <property type="match status" value="1"/>
</dbReference>
<dbReference type="PANTHER" id="PTHR42901:SF1">
    <property type="entry name" value="ALCOHOL DEHYDROGENASE"/>
    <property type="match status" value="1"/>
</dbReference>
<evidence type="ECO:0000313" key="4">
    <source>
        <dbReference type="EMBL" id="SJZ33857.1"/>
    </source>
</evidence>
<dbReference type="RefSeq" id="WP_078710557.1">
    <property type="nucleotide sequence ID" value="NZ_FUWY01000001.1"/>
</dbReference>
<comment type="similarity">
    <text evidence="1 3">Belongs to the short-chain dehydrogenases/reductases (SDR) family.</text>
</comment>
<dbReference type="SUPFAM" id="SSF51735">
    <property type="entry name" value="NAD(P)-binding Rossmann-fold domains"/>
    <property type="match status" value="1"/>
</dbReference>
<dbReference type="PANTHER" id="PTHR42901">
    <property type="entry name" value="ALCOHOL DEHYDROGENASE"/>
    <property type="match status" value="1"/>
</dbReference>
<dbReference type="PRINTS" id="PR00080">
    <property type="entry name" value="SDRFAMILY"/>
</dbReference>
<evidence type="ECO:0000256" key="1">
    <source>
        <dbReference type="ARBA" id="ARBA00006484"/>
    </source>
</evidence>
<organism evidence="4 5">
    <name type="scientific">Anaerorhabdus furcosa</name>
    <dbReference type="NCBI Taxonomy" id="118967"/>
    <lineage>
        <taxon>Bacteria</taxon>
        <taxon>Bacillati</taxon>
        <taxon>Bacillota</taxon>
        <taxon>Erysipelotrichia</taxon>
        <taxon>Erysipelotrichales</taxon>
        <taxon>Erysipelotrichaceae</taxon>
        <taxon>Anaerorhabdus</taxon>
    </lineage>
</organism>
<evidence type="ECO:0000313" key="5">
    <source>
        <dbReference type="Proteomes" id="UP000243297"/>
    </source>
</evidence>
<keyword evidence="5" id="KW-1185">Reference proteome</keyword>
<dbReference type="Pfam" id="PF00106">
    <property type="entry name" value="adh_short"/>
    <property type="match status" value="1"/>
</dbReference>
<dbReference type="STRING" id="118967.SAMN02745191_0090"/>
<evidence type="ECO:0000256" key="2">
    <source>
        <dbReference type="ARBA" id="ARBA00023002"/>
    </source>
</evidence>
<gene>
    <name evidence="4" type="ORF">SAMN02745191_0090</name>
</gene>
<keyword evidence="2" id="KW-0560">Oxidoreductase</keyword>
<reference evidence="5" key="1">
    <citation type="submission" date="2017-02" db="EMBL/GenBank/DDBJ databases">
        <authorList>
            <person name="Varghese N."/>
            <person name="Submissions S."/>
        </authorList>
    </citation>
    <scope>NUCLEOTIDE SEQUENCE [LARGE SCALE GENOMIC DNA]</scope>
    <source>
        <strain evidence="5">ATCC 25662</strain>
    </source>
</reference>
<dbReference type="OrthoDB" id="9775296at2"/>
<accession>A0A1T4JUW5</accession>
<dbReference type="Proteomes" id="UP000243297">
    <property type="component" value="Unassembled WGS sequence"/>
</dbReference>
<evidence type="ECO:0000256" key="3">
    <source>
        <dbReference type="RuleBase" id="RU000363"/>
    </source>
</evidence>
<dbReference type="InterPro" id="IPR036291">
    <property type="entry name" value="NAD(P)-bd_dom_sf"/>
</dbReference>
<protein>
    <submittedName>
        <fullName evidence="4">NADP-dependent 3-hydroxy acid dehydrogenase YdfG</fullName>
    </submittedName>
</protein>
<dbReference type="PRINTS" id="PR00081">
    <property type="entry name" value="GDHRDH"/>
</dbReference>
<dbReference type="GO" id="GO:0016491">
    <property type="term" value="F:oxidoreductase activity"/>
    <property type="evidence" value="ECO:0007669"/>
    <property type="project" value="UniProtKB-KW"/>
</dbReference>
<dbReference type="AlphaFoldDB" id="A0A1T4JUW5"/>
<proteinExistence type="inferred from homology"/>
<sequence length="232" mass="26220">MTKTVLITGATDGLGKALVYEFVKRNDYQLVLCGRNVDKMNELLNSIPSEKVLYSECFNLLNDQEILTFTKNVKDKVNDIHVLINNAGANYKKAPVESIEIQELRDMLQLNCVSHLMMIQEFYSNMKARKNGHIINVLSSCCLFNNETMAAYTASKDAMEGISKVLVKEARKDNIKVTSVYPGGIDTNFREIPNHTYMRPETVAQTIVDCIELPDDGVMHDIVIRPFSESNF</sequence>
<name>A0A1T4JUW5_9FIRM</name>
<dbReference type="InterPro" id="IPR002347">
    <property type="entry name" value="SDR_fam"/>
</dbReference>
<dbReference type="EMBL" id="FUWY01000001">
    <property type="protein sequence ID" value="SJZ33857.1"/>
    <property type="molecule type" value="Genomic_DNA"/>
</dbReference>